<dbReference type="InterPro" id="IPR017476">
    <property type="entry name" value="UDP-Glc/GDP-Man"/>
</dbReference>
<dbReference type="RefSeq" id="WP_122526154.1">
    <property type="nucleotide sequence ID" value="NZ_UPHP01000140.1"/>
</dbReference>
<feature type="binding site" evidence="10">
    <location>
        <position position="261"/>
    </location>
    <ligand>
        <name>NAD(+)</name>
        <dbReference type="ChEBI" id="CHEBI:57540"/>
    </ligand>
</feature>
<accession>A0A498QDW4</accession>
<dbReference type="InterPro" id="IPR008927">
    <property type="entry name" value="6-PGluconate_DH-like_C_sf"/>
</dbReference>
<feature type="binding site" evidence="10">
    <location>
        <position position="153"/>
    </location>
    <ligand>
        <name>NAD(+)</name>
        <dbReference type="ChEBI" id="CHEBI:57540"/>
    </ligand>
</feature>
<dbReference type="OrthoDB" id="5193947at2"/>
<feature type="binding site" evidence="10">
    <location>
        <position position="326"/>
    </location>
    <ligand>
        <name>NAD(+)</name>
        <dbReference type="ChEBI" id="CHEBI:57540"/>
    </ligand>
</feature>
<feature type="binding site" evidence="9">
    <location>
        <begin position="247"/>
        <end position="251"/>
    </location>
    <ligand>
        <name>substrate</name>
    </ligand>
</feature>
<proteinExistence type="inferred from homology"/>
<dbReference type="Gene3D" id="1.20.5.100">
    <property type="entry name" value="Cytochrome c1, transmembrane anchor, C-terminal"/>
    <property type="match status" value="1"/>
</dbReference>
<feature type="binding site" evidence="9">
    <location>
        <begin position="150"/>
        <end position="153"/>
    </location>
    <ligand>
        <name>substrate</name>
    </ligand>
</feature>
<comment type="catalytic activity">
    <reaction evidence="6 7">
        <text>UDP-alpha-D-glucose + 2 NAD(+) + H2O = UDP-alpha-D-glucuronate + 2 NADH + 3 H(+)</text>
        <dbReference type="Rhea" id="RHEA:23596"/>
        <dbReference type="ChEBI" id="CHEBI:15377"/>
        <dbReference type="ChEBI" id="CHEBI:15378"/>
        <dbReference type="ChEBI" id="CHEBI:57540"/>
        <dbReference type="ChEBI" id="CHEBI:57945"/>
        <dbReference type="ChEBI" id="CHEBI:58052"/>
        <dbReference type="ChEBI" id="CHEBI:58885"/>
        <dbReference type="EC" id="1.1.1.22"/>
    </reaction>
</comment>
<keyword evidence="13" id="KW-1185">Reference proteome</keyword>
<comment type="similarity">
    <text evidence="2 7">Belongs to the UDP-glucose/GDP-mannose dehydrogenase family.</text>
</comment>
<evidence type="ECO:0000256" key="6">
    <source>
        <dbReference type="ARBA" id="ARBA00047473"/>
    </source>
</evidence>
<dbReference type="EC" id="1.1.1.22" evidence="3 7"/>
<dbReference type="InterPro" id="IPR036291">
    <property type="entry name" value="NAD(P)-bd_dom_sf"/>
</dbReference>
<dbReference type="InterPro" id="IPR001732">
    <property type="entry name" value="UDP-Glc/GDP-Man_DH_N"/>
</dbReference>
<dbReference type="PANTHER" id="PTHR43750">
    <property type="entry name" value="UDP-GLUCOSE 6-DEHYDROGENASE TUAD"/>
    <property type="match status" value="1"/>
</dbReference>
<dbReference type="InterPro" id="IPR014027">
    <property type="entry name" value="UDP-Glc/GDP-Man_DH_C"/>
</dbReference>
<dbReference type="InterPro" id="IPR036220">
    <property type="entry name" value="UDP-Glc/GDP-Man_DH_C_sf"/>
</dbReference>
<gene>
    <name evidence="12" type="primary">rkpK_1</name>
    <name evidence="12" type="ORF">LAUMK136_05172</name>
</gene>
<evidence type="ECO:0000256" key="5">
    <source>
        <dbReference type="ARBA" id="ARBA00023027"/>
    </source>
</evidence>
<organism evidence="12 13">
    <name type="scientific">Mycobacterium attenuatum</name>
    <dbReference type="NCBI Taxonomy" id="2341086"/>
    <lineage>
        <taxon>Bacteria</taxon>
        <taxon>Bacillati</taxon>
        <taxon>Actinomycetota</taxon>
        <taxon>Actinomycetes</taxon>
        <taxon>Mycobacteriales</taxon>
        <taxon>Mycobacteriaceae</taxon>
        <taxon>Mycobacterium</taxon>
    </lineage>
</organism>
<feature type="active site" description="Nucleophile" evidence="8">
    <location>
        <position position="258"/>
    </location>
</feature>
<dbReference type="GO" id="GO:0051287">
    <property type="term" value="F:NAD binding"/>
    <property type="evidence" value="ECO:0007669"/>
    <property type="project" value="InterPro"/>
</dbReference>
<dbReference type="InterPro" id="IPR014026">
    <property type="entry name" value="UDP-Glc/GDP-Man_DH_dimer"/>
</dbReference>
<dbReference type="NCBIfam" id="TIGR03026">
    <property type="entry name" value="NDP-sugDHase"/>
    <property type="match status" value="1"/>
</dbReference>
<evidence type="ECO:0000259" key="11">
    <source>
        <dbReference type="SMART" id="SM00984"/>
    </source>
</evidence>
<evidence type="ECO:0000256" key="7">
    <source>
        <dbReference type="PIRNR" id="PIRNR000124"/>
    </source>
</evidence>
<evidence type="ECO:0000256" key="10">
    <source>
        <dbReference type="PIRSR" id="PIRSR500134-3"/>
    </source>
</evidence>
<feature type="binding site" evidence="9">
    <location>
        <position position="319"/>
    </location>
    <ligand>
        <name>substrate</name>
    </ligand>
</feature>
<feature type="domain" description="UDP-glucose/GDP-mannose dehydrogenase C-terminal" evidence="11">
    <location>
        <begin position="312"/>
        <end position="415"/>
    </location>
</feature>
<name>A0A498QDW4_9MYCO</name>
<dbReference type="PIRSF" id="PIRSF500134">
    <property type="entry name" value="UDPglc_DH_bac"/>
    <property type="match status" value="1"/>
</dbReference>
<dbReference type="InterPro" id="IPR028357">
    <property type="entry name" value="UDPglc_DH_bac"/>
</dbReference>
<dbReference type="SUPFAM" id="SSF48179">
    <property type="entry name" value="6-phosphogluconate dehydrogenase C-terminal domain-like"/>
    <property type="match status" value="1"/>
</dbReference>
<feature type="binding site" evidence="9">
    <location>
        <position position="202"/>
    </location>
    <ligand>
        <name>substrate</name>
    </ligand>
</feature>
<evidence type="ECO:0000256" key="9">
    <source>
        <dbReference type="PIRSR" id="PIRSR500134-2"/>
    </source>
</evidence>
<feature type="binding site" evidence="10">
    <location>
        <position position="39"/>
    </location>
    <ligand>
        <name>NAD(+)</name>
        <dbReference type="ChEBI" id="CHEBI:57540"/>
    </ligand>
</feature>
<dbReference type="Pfam" id="PF03720">
    <property type="entry name" value="UDPG_MGDP_dh_C"/>
    <property type="match status" value="1"/>
</dbReference>
<evidence type="ECO:0000256" key="8">
    <source>
        <dbReference type="PIRSR" id="PIRSR500134-1"/>
    </source>
</evidence>
<dbReference type="SUPFAM" id="SSF51735">
    <property type="entry name" value="NAD(P)-binding Rossmann-fold domains"/>
    <property type="match status" value="1"/>
</dbReference>
<dbReference type="SMART" id="SM00984">
    <property type="entry name" value="UDPG_MGDP_dh_C"/>
    <property type="match status" value="1"/>
</dbReference>
<evidence type="ECO:0000256" key="2">
    <source>
        <dbReference type="ARBA" id="ARBA00006601"/>
    </source>
</evidence>
<dbReference type="Pfam" id="PF03721">
    <property type="entry name" value="UDPG_MGDP_dh_N"/>
    <property type="match status" value="1"/>
</dbReference>
<evidence type="ECO:0000256" key="4">
    <source>
        <dbReference type="ARBA" id="ARBA00023002"/>
    </source>
</evidence>
<evidence type="ECO:0000256" key="1">
    <source>
        <dbReference type="ARBA" id="ARBA00004701"/>
    </source>
</evidence>
<dbReference type="PIRSF" id="PIRSF000124">
    <property type="entry name" value="UDPglc_GDPman_dh"/>
    <property type="match status" value="1"/>
</dbReference>
<protein>
    <recommendedName>
        <fullName evidence="3 7">UDP-glucose 6-dehydrogenase</fullName>
        <ecNumber evidence="3 7">1.1.1.22</ecNumber>
    </recommendedName>
</protein>
<dbReference type="GO" id="GO:0000271">
    <property type="term" value="P:polysaccharide biosynthetic process"/>
    <property type="evidence" value="ECO:0007669"/>
    <property type="project" value="InterPro"/>
</dbReference>
<dbReference type="PANTHER" id="PTHR43750:SF3">
    <property type="entry name" value="UDP-GLUCOSE 6-DEHYDROGENASE TUAD"/>
    <property type="match status" value="1"/>
</dbReference>
<keyword evidence="4 7" id="KW-0560">Oxidoreductase</keyword>
<evidence type="ECO:0000313" key="12">
    <source>
        <dbReference type="EMBL" id="VBA43587.1"/>
    </source>
</evidence>
<dbReference type="Proteomes" id="UP000273307">
    <property type="component" value="Unassembled WGS sequence"/>
</dbReference>
<dbReference type="SUPFAM" id="SSF52413">
    <property type="entry name" value="UDP-glucose/GDP-mannose dehydrogenase C-terminal domain"/>
    <property type="match status" value="1"/>
</dbReference>
<dbReference type="AlphaFoldDB" id="A0A498QDW4"/>
<sequence>MSTPPRVGVVGVGYVGLTTAVCMAGRGLHTIAVDIDTDKVRKLSAGIPVIDEPELPELLRASLSRRLLSFSADFAALADRDVVFVCAPTPSAGDGRADLTAVHSVVDRLGATLRRGAIVALKSTVPVGTTSTVDNRLRSNGIRVVSTPEFLREGHAVHDFRHPDRLVIGSLDDVAAQRIRETYGPEAEPVLRMTPESAELAKYASNAFLAVKLSYTNSLAALCTRVGADIDDVTGCMGADRRIGGEFLRPGPGWGGSCLPKDTAALVHTARGRGMSFAEVEAARATNAAQANRIAGALRQALGRPLAGCRVTALGLTFKAETSDTRDSPALTACAELARAGAQVMGYDPQLANIDPLVVQRAQVTAVDEPYRAAKAADGILVLTEWPQFRDLDWHAIAREAPGAVLVDTRNLLDAAGIRAAGLSYLGNGAPEGF</sequence>
<dbReference type="GO" id="GO:0006065">
    <property type="term" value="P:UDP-glucuronate biosynthetic process"/>
    <property type="evidence" value="ECO:0007669"/>
    <property type="project" value="UniProtKB-UniPathway"/>
</dbReference>
<feature type="binding site" evidence="10">
    <location>
        <position position="89"/>
    </location>
    <ligand>
        <name>NAD(+)</name>
        <dbReference type="ChEBI" id="CHEBI:57540"/>
    </ligand>
</feature>
<dbReference type="EMBL" id="UPHP01000140">
    <property type="protein sequence ID" value="VBA43587.1"/>
    <property type="molecule type" value="Genomic_DNA"/>
</dbReference>
<reference evidence="12 13" key="1">
    <citation type="submission" date="2018-09" db="EMBL/GenBank/DDBJ databases">
        <authorList>
            <person name="Tagini F."/>
        </authorList>
    </citation>
    <scope>NUCLEOTIDE SEQUENCE [LARGE SCALE GENOMIC DNA]</scope>
    <source>
        <strain evidence="12 13">MK136</strain>
    </source>
</reference>
<feature type="binding site" evidence="9">
    <location>
        <position position="255"/>
    </location>
    <ligand>
        <name>substrate</name>
    </ligand>
</feature>
<evidence type="ECO:0000256" key="3">
    <source>
        <dbReference type="ARBA" id="ARBA00012954"/>
    </source>
</evidence>
<dbReference type="Pfam" id="PF00984">
    <property type="entry name" value="UDPG_MGDP_dh"/>
    <property type="match status" value="1"/>
</dbReference>
<feature type="binding site" evidence="10">
    <location>
        <position position="124"/>
    </location>
    <ligand>
        <name>NAD(+)</name>
        <dbReference type="ChEBI" id="CHEBI:57540"/>
    </ligand>
</feature>
<feature type="binding site" evidence="10">
    <location>
        <position position="34"/>
    </location>
    <ligand>
        <name>NAD(+)</name>
        <dbReference type="ChEBI" id="CHEBI:57540"/>
    </ligand>
</feature>
<keyword evidence="5 7" id="KW-0520">NAD</keyword>
<comment type="pathway">
    <text evidence="1">Nucleotide-sugar biosynthesis; UDP-alpha-D-glucuronate biosynthesis; UDP-alpha-D-glucuronate from UDP-alpha-D-glucose: step 1/1.</text>
</comment>
<dbReference type="GO" id="GO:0003979">
    <property type="term" value="F:UDP-glucose 6-dehydrogenase activity"/>
    <property type="evidence" value="ECO:0007669"/>
    <property type="project" value="UniProtKB-EC"/>
</dbReference>
<dbReference type="UniPathway" id="UPA00038">
    <property type="reaction ID" value="UER00491"/>
</dbReference>
<evidence type="ECO:0000313" key="13">
    <source>
        <dbReference type="Proteomes" id="UP000273307"/>
    </source>
</evidence>
<dbReference type="Gene3D" id="3.40.50.720">
    <property type="entry name" value="NAD(P)-binding Rossmann-like Domain"/>
    <property type="match status" value="2"/>
</dbReference>